<dbReference type="Pfam" id="PF00858">
    <property type="entry name" value="ASC"/>
    <property type="match status" value="1"/>
</dbReference>
<gene>
    <name evidence="15" type="primary">ppk15</name>
</gene>
<evidence type="ECO:0000256" key="4">
    <source>
        <dbReference type="ARBA" id="ARBA00022461"/>
    </source>
</evidence>
<dbReference type="PRINTS" id="PR01078">
    <property type="entry name" value="AMINACHANNEL"/>
</dbReference>
<accession>A0A6P4I771</accession>
<comment type="subcellular location">
    <subcellularLocation>
        <location evidence="1">Membrane</location>
        <topology evidence="1">Multi-pass membrane protein</topology>
    </subcellularLocation>
</comment>
<evidence type="ECO:0000256" key="3">
    <source>
        <dbReference type="ARBA" id="ARBA00022448"/>
    </source>
</evidence>
<protein>
    <submittedName>
        <fullName evidence="15">Pickpocket protein 19</fullName>
    </submittedName>
</protein>
<evidence type="ECO:0000256" key="11">
    <source>
        <dbReference type="ARBA" id="ARBA00023303"/>
    </source>
</evidence>
<proteinExistence type="inferred from homology"/>
<keyword evidence="10 12" id="KW-0739">Sodium transport</keyword>
<evidence type="ECO:0000256" key="8">
    <source>
        <dbReference type="ARBA" id="ARBA00023065"/>
    </source>
</evidence>
<keyword evidence="3 12" id="KW-0813">Transport</keyword>
<keyword evidence="14" id="KW-1185">Reference proteome</keyword>
<feature type="transmembrane region" description="Helical" evidence="13">
    <location>
        <begin position="54"/>
        <end position="72"/>
    </location>
</feature>
<dbReference type="GO" id="GO:0005886">
    <property type="term" value="C:plasma membrane"/>
    <property type="evidence" value="ECO:0007669"/>
    <property type="project" value="TreeGrafter"/>
</dbReference>
<evidence type="ECO:0000256" key="2">
    <source>
        <dbReference type="ARBA" id="ARBA00007193"/>
    </source>
</evidence>
<dbReference type="Gene3D" id="2.60.470.10">
    <property type="entry name" value="Acid-sensing ion channels like domains"/>
    <property type="match status" value="1"/>
</dbReference>
<name>A0A6P4I771_DROKI</name>
<evidence type="ECO:0000256" key="10">
    <source>
        <dbReference type="ARBA" id="ARBA00023201"/>
    </source>
</evidence>
<dbReference type="GO" id="GO:0015280">
    <property type="term" value="F:ligand-gated sodium channel activity"/>
    <property type="evidence" value="ECO:0007669"/>
    <property type="project" value="TreeGrafter"/>
</dbReference>
<keyword evidence="9 13" id="KW-0472">Membrane</keyword>
<sequence length="486" mass="55277">MSRPMAEKGEGLTRSRNRDLFWRFVNYLKDYCANCTLVGFAYIANSRLHFTERIFWLFCVMLSTMGCYYLIYDYQRSFPTRAASIVYESLPPFSKWKFPTISLCEVVYKYELTQEVEDYIRSLGGDVDGDYNFEVESHIAYILFPHQYHEGIIKNHCTPPEEECPNCAQCPAENYRQIQSRYGANCSDLFVDCQLSGRKFDCCRYFLPMITPYGSCFMLNSLQNNEPGSKHWLPTELDPATEKALLQVITSLPVQVSLLNAEDIPHTALQPVGVSVTDPGQGKYLQFHRETMENDPDVHEIDPKLRSCRFPEENLPSSVYKAYSFSTCLSDCTRNFQMAKCGCTPYFMNPLADPRYPDCGLEGLLCLELNMVAKPDAKLLMNNNKGFNDSCGCLPSCNDGDIQAIYEAISTFEKGATVRNITLSMPALPTDQYRRQALRTRLDTVVSVGGMLGLFLGASILSGIEFIYFFTVRAINNARRKRSARP</sequence>
<dbReference type="InterPro" id="IPR001873">
    <property type="entry name" value="ENaC"/>
</dbReference>
<evidence type="ECO:0000256" key="1">
    <source>
        <dbReference type="ARBA" id="ARBA00004141"/>
    </source>
</evidence>
<keyword evidence="11 12" id="KW-0407">Ion channel</keyword>
<dbReference type="OMA" id="PFSKWKF"/>
<dbReference type="OrthoDB" id="5874059at2759"/>
<dbReference type="Gene3D" id="1.10.287.770">
    <property type="entry name" value="YojJ-like"/>
    <property type="match status" value="1"/>
</dbReference>
<keyword evidence="7" id="KW-0915">Sodium</keyword>
<keyword evidence="6 13" id="KW-1133">Transmembrane helix</keyword>
<reference evidence="15" key="1">
    <citation type="submission" date="2025-08" db="UniProtKB">
        <authorList>
            <consortium name="RefSeq"/>
        </authorList>
    </citation>
    <scope>IDENTIFICATION</scope>
    <source>
        <strain evidence="15">14028-0561.14</strain>
        <tissue evidence="15">Whole fly</tissue>
    </source>
</reference>
<dbReference type="AlphaFoldDB" id="A0A6P4I771"/>
<keyword evidence="4 12" id="KW-0894">Sodium channel</keyword>
<dbReference type="GeneID" id="108071990"/>
<dbReference type="Proteomes" id="UP001652661">
    <property type="component" value="Chromosome 3R"/>
</dbReference>
<evidence type="ECO:0000256" key="12">
    <source>
        <dbReference type="RuleBase" id="RU000679"/>
    </source>
</evidence>
<evidence type="ECO:0000256" key="5">
    <source>
        <dbReference type="ARBA" id="ARBA00022692"/>
    </source>
</evidence>
<comment type="similarity">
    <text evidence="2 12">Belongs to the amiloride-sensitive sodium channel (TC 1.A.6) family.</text>
</comment>
<feature type="transmembrane region" description="Helical" evidence="13">
    <location>
        <begin position="444"/>
        <end position="470"/>
    </location>
</feature>
<evidence type="ECO:0000313" key="15">
    <source>
        <dbReference type="RefSeq" id="XP_017018453.2"/>
    </source>
</evidence>
<evidence type="ECO:0000256" key="13">
    <source>
        <dbReference type="SAM" id="Phobius"/>
    </source>
</evidence>
<dbReference type="PANTHER" id="PTHR11690:SF157">
    <property type="entry name" value="PICKPOCKET 15"/>
    <property type="match status" value="1"/>
</dbReference>
<evidence type="ECO:0000313" key="14">
    <source>
        <dbReference type="Proteomes" id="UP001652661"/>
    </source>
</evidence>
<keyword evidence="5 12" id="KW-0812">Transmembrane</keyword>
<dbReference type="RefSeq" id="XP_017018453.2">
    <property type="nucleotide sequence ID" value="XM_017162964.2"/>
</dbReference>
<organism evidence="14 15">
    <name type="scientific">Drosophila kikkawai</name>
    <name type="common">Fruit fly</name>
    <dbReference type="NCBI Taxonomy" id="30033"/>
    <lineage>
        <taxon>Eukaryota</taxon>
        <taxon>Metazoa</taxon>
        <taxon>Ecdysozoa</taxon>
        <taxon>Arthropoda</taxon>
        <taxon>Hexapoda</taxon>
        <taxon>Insecta</taxon>
        <taxon>Pterygota</taxon>
        <taxon>Neoptera</taxon>
        <taxon>Endopterygota</taxon>
        <taxon>Diptera</taxon>
        <taxon>Brachycera</taxon>
        <taxon>Muscomorpha</taxon>
        <taxon>Ephydroidea</taxon>
        <taxon>Drosophilidae</taxon>
        <taxon>Drosophila</taxon>
        <taxon>Sophophora</taxon>
    </lineage>
</organism>
<evidence type="ECO:0000256" key="7">
    <source>
        <dbReference type="ARBA" id="ARBA00023053"/>
    </source>
</evidence>
<dbReference type="PANTHER" id="PTHR11690">
    <property type="entry name" value="AMILORIDE-SENSITIVE SODIUM CHANNEL-RELATED"/>
    <property type="match status" value="1"/>
</dbReference>
<keyword evidence="8 12" id="KW-0406">Ion transport</keyword>
<evidence type="ECO:0000256" key="9">
    <source>
        <dbReference type="ARBA" id="ARBA00023136"/>
    </source>
</evidence>
<evidence type="ECO:0000256" key="6">
    <source>
        <dbReference type="ARBA" id="ARBA00022989"/>
    </source>
</evidence>